<feature type="modified residue" description="4-aspartylphosphate" evidence="2">
    <location>
        <position position="55"/>
    </location>
</feature>
<dbReference type="EMBL" id="JARFVB010000003">
    <property type="protein sequence ID" value="MDF0715977.1"/>
    <property type="molecule type" value="Genomic_DNA"/>
</dbReference>
<proteinExistence type="predicted"/>
<dbReference type="InterPro" id="IPR039420">
    <property type="entry name" value="WalR-like"/>
</dbReference>
<keyword evidence="2" id="KW-0597">Phosphoprotein</keyword>
<dbReference type="InterPro" id="IPR011006">
    <property type="entry name" value="CheY-like_superfamily"/>
</dbReference>
<dbReference type="PANTHER" id="PTHR48111:SF69">
    <property type="entry name" value="RESPONSE REGULATOR RECEIVER"/>
    <property type="match status" value="1"/>
</dbReference>
<sequence>MDILIIEDEPGTAAHLENMIIALDSNLRVLDVVDSISVGQVWFSENKQPDLILSDIQLADGLSFELFKSVEISCPIIFCTAYDEYAINSFETNGIDYLLKPIDEKKLSESLKRYHLLSNHFTMTSPYLNQLLEKVEHQLHTYKTNFLIAFQNKMIPIGTKEIAFFYTENGNTKVYTLSGKGYTVSFTLEQLEQLLDPKMFFRANRQYIISYGAIGSVEPCLSRKTSVNIISETPTPLLISKKRSPIFLNWLRER</sequence>
<dbReference type="PANTHER" id="PTHR48111">
    <property type="entry name" value="REGULATOR OF RPOS"/>
    <property type="match status" value="1"/>
</dbReference>
<dbReference type="Gene3D" id="2.40.50.1020">
    <property type="entry name" value="LytTr DNA-binding domain"/>
    <property type="match status" value="1"/>
</dbReference>
<accession>A0ABT5XYT2</accession>
<keyword evidence="6" id="KW-1185">Reference proteome</keyword>
<dbReference type="InterPro" id="IPR007492">
    <property type="entry name" value="LytTR_DNA-bd_dom"/>
</dbReference>
<evidence type="ECO:0000256" key="1">
    <source>
        <dbReference type="ARBA" id="ARBA00023125"/>
    </source>
</evidence>
<dbReference type="SMART" id="SM00448">
    <property type="entry name" value="REC"/>
    <property type="match status" value="1"/>
</dbReference>
<gene>
    <name evidence="5" type="ORF">PY092_07450</name>
</gene>
<feature type="domain" description="HTH LytTR-type" evidence="4">
    <location>
        <begin position="146"/>
        <end position="209"/>
    </location>
</feature>
<dbReference type="PROSITE" id="PS50930">
    <property type="entry name" value="HTH_LYTTR"/>
    <property type="match status" value="1"/>
</dbReference>
<organism evidence="5 6">
    <name type="scientific">Flagellimonas yonaguniensis</name>
    <dbReference type="NCBI Taxonomy" id="3031325"/>
    <lineage>
        <taxon>Bacteria</taxon>
        <taxon>Pseudomonadati</taxon>
        <taxon>Bacteroidota</taxon>
        <taxon>Flavobacteriia</taxon>
        <taxon>Flavobacteriales</taxon>
        <taxon>Flavobacteriaceae</taxon>
        <taxon>Flagellimonas</taxon>
    </lineage>
</organism>
<comment type="caution">
    <text evidence="5">The sequence shown here is derived from an EMBL/GenBank/DDBJ whole genome shotgun (WGS) entry which is preliminary data.</text>
</comment>
<name>A0ABT5XYT2_9FLAO</name>
<evidence type="ECO:0000259" key="3">
    <source>
        <dbReference type="PROSITE" id="PS50110"/>
    </source>
</evidence>
<dbReference type="Pfam" id="PF00072">
    <property type="entry name" value="Response_reg"/>
    <property type="match status" value="1"/>
</dbReference>
<keyword evidence="1 5" id="KW-0238">DNA-binding</keyword>
<dbReference type="SUPFAM" id="SSF52172">
    <property type="entry name" value="CheY-like"/>
    <property type="match status" value="1"/>
</dbReference>
<dbReference type="Proteomes" id="UP001221366">
    <property type="component" value="Unassembled WGS sequence"/>
</dbReference>
<evidence type="ECO:0000259" key="4">
    <source>
        <dbReference type="PROSITE" id="PS50930"/>
    </source>
</evidence>
<dbReference type="GO" id="GO:0003677">
    <property type="term" value="F:DNA binding"/>
    <property type="evidence" value="ECO:0007669"/>
    <property type="project" value="UniProtKB-KW"/>
</dbReference>
<dbReference type="Gene3D" id="3.40.50.2300">
    <property type="match status" value="1"/>
</dbReference>
<dbReference type="PROSITE" id="PS50110">
    <property type="entry name" value="RESPONSE_REGULATORY"/>
    <property type="match status" value="1"/>
</dbReference>
<dbReference type="SMART" id="SM00850">
    <property type="entry name" value="LytTR"/>
    <property type="match status" value="1"/>
</dbReference>
<evidence type="ECO:0000313" key="5">
    <source>
        <dbReference type="EMBL" id="MDF0715977.1"/>
    </source>
</evidence>
<evidence type="ECO:0000313" key="6">
    <source>
        <dbReference type="Proteomes" id="UP001221366"/>
    </source>
</evidence>
<protein>
    <submittedName>
        <fullName evidence="5">LytTR family DNA-binding domain-containing protein</fullName>
    </submittedName>
</protein>
<dbReference type="RefSeq" id="WP_275615222.1">
    <property type="nucleotide sequence ID" value="NZ_JARFVB010000003.1"/>
</dbReference>
<dbReference type="Pfam" id="PF04397">
    <property type="entry name" value="LytTR"/>
    <property type="match status" value="1"/>
</dbReference>
<reference evidence="5 6" key="1">
    <citation type="submission" date="2023-03" db="EMBL/GenBank/DDBJ databases">
        <title>Muricauda XX sp. nov. and Muricauda XXX sp. nov., two novel species isolated from Okinawa Trough.</title>
        <authorList>
            <person name="Cao W."/>
            <person name="Deng X."/>
        </authorList>
    </citation>
    <scope>NUCLEOTIDE SEQUENCE [LARGE SCALE GENOMIC DNA]</scope>
    <source>
        <strain evidence="5 6">334s03</strain>
    </source>
</reference>
<evidence type="ECO:0000256" key="2">
    <source>
        <dbReference type="PROSITE-ProRule" id="PRU00169"/>
    </source>
</evidence>
<dbReference type="InterPro" id="IPR001789">
    <property type="entry name" value="Sig_transdc_resp-reg_receiver"/>
</dbReference>
<feature type="domain" description="Response regulatory" evidence="3">
    <location>
        <begin position="2"/>
        <end position="115"/>
    </location>
</feature>